<evidence type="ECO:0000256" key="1">
    <source>
        <dbReference type="ARBA" id="ARBA00006295"/>
    </source>
</evidence>
<evidence type="ECO:0000259" key="3">
    <source>
        <dbReference type="SMART" id="SM00470"/>
    </source>
</evidence>
<dbReference type="SUPFAM" id="SSF110849">
    <property type="entry name" value="ParB/Sulfiredoxin"/>
    <property type="match status" value="1"/>
</dbReference>
<feature type="compositionally biased region" description="Polar residues" evidence="2">
    <location>
        <begin position="1"/>
        <end position="13"/>
    </location>
</feature>
<dbReference type="PANTHER" id="PTHR33375:SF7">
    <property type="entry name" value="CHROMOSOME 2-PARTITIONING PROTEIN PARB-RELATED"/>
    <property type="match status" value="1"/>
</dbReference>
<comment type="similarity">
    <text evidence="1">Belongs to the ParB family.</text>
</comment>
<dbReference type="Gene3D" id="3.90.1530.10">
    <property type="entry name" value="Conserved hypothetical protein from pyrococcus furiosus pfu- 392566-001, ParB domain"/>
    <property type="match status" value="1"/>
</dbReference>
<feature type="region of interest" description="Disordered" evidence="2">
    <location>
        <begin position="1"/>
        <end position="70"/>
    </location>
</feature>
<dbReference type="Pfam" id="PF02195">
    <property type="entry name" value="ParB_N"/>
    <property type="match status" value="1"/>
</dbReference>
<dbReference type="PANTHER" id="PTHR33375">
    <property type="entry name" value="CHROMOSOME-PARTITIONING PROTEIN PARB-RELATED"/>
    <property type="match status" value="1"/>
</dbReference>
<dbReference type="RefSeq" id="WP_408019961.1">
    <property type="nucleotide sequence ID" value="NZ_JBFQGM010000025.1"/>
</dbReference>
<dbReference type="InterPro" id="IPR003115">
    <property type="entry name" value="ParB_N"/>
</dbReference>
<dbReference type="InterPro" id="IPR004437">
    <property type="entry name" value="ParB/RepB/Spo0J"/>
</dbReference>
<dbReference type="Proteomes" id="UP001628874">
    <property type="component" value="Unassembled WGS sequence"/>
</dbReference>
<dbReference type="InterPro" id="IPR050336">
    <property type="entry name" value="Chromosome_partition/occlusion"/>
</dbReference>
<sequence>MSPKQTSQRSAATTRKPRNVARKNAPQKKEEGSLDLAATLSKPLDKKEDDTQERAASLSPALDKKQDSSLAAAKMVPLNKIVMASSQPRRYFDPQGMRALFESVKRDGILMPLLVRPVGNKYELVAGERRYRAAKDVGLTEVPATIRKMSESQAVQYALVENLHS</sequence>
<evidence type="ECO:0000256" key="2">
    <source>
        <dbReference type="SAM" id="MobiDB-lite"/>
    </source>
</evidence>
<feature type="domain" description="ParB-like N-terminal" evidence="3">
    <location>
        <begin position="74"/>
        <end position="163"/>
    </location>
</feature>
<evidence type="ECO:0000313" key="5">
    <source>
        <dbReference type="Proteomes" id="UP001628874"/>
    </source>
</evidence>
<evidence type="ECO:0000313" key="4">
    <source>
        <dbReference type="EMBL" id="MFL9466515.1"/>
    </source>
</evidence>
<gene>
    <name evidence="4" type="ORF">AB0759_38660</name>
</gene>
<dbReference type="SMART" id="SM00470">
    <property type="entry name" value="ParB"/>
    <property type="match status" value="1"/>
</dbReference>
<keyword evidence="5" id="KW-1185">Reference proteome</keyword>
<protein>
    <submittedName>
        <fullName evidence="4">ParB/RepB/Spo0J family partition protein</fullName>
    </submittedName>
</protein>
<feature type="compositionally biased region" description="Basic and acidic residues" evidence="2">
    <location>
        <begin position="43"/>
        <end position="53"/>
    </location>
</feature>
<accession>A0ABW8X017</accession>
<dbReference type="InterPro" id="IPR036086">
    <property type="entry name" value="ParB/Sulfiredoxin_sf"/>
</dbReference>
<name>A0ABW8X017_9CYAN</name>
<dbReference type="EMBL" id="JBFQGM010000025">
    <property type="protein sequence ID" value="MFL9466515.1"/>
    <property type="molecule type" value="Genomic_DNA"/>
</dbReference>
<organism evidence="4 5">
    <name type="scientific">Scytonema tolypothrichoides VB-61278_2</name>
    <dbReference type="NCBI Taxonomy" id="3232314"/>
    <lineage>
        <taxon>Bacteria</taxon>
        <taxon>Bacillati</taxon>
        <taxon>Cyanobacteriota</taxon>
        <taxon>Cyanophyceae</taxon>
        <taxon>Nostocales</taxon>
        <taxon>Scytonemataceae</taxon>
        <taxon>Scytonema</taxon>
    </lineage>
</organism>
<proteinExistence type="inferred from homology"/>
<reference evidence="4 5" key="1">
    <citation type="submission" date="2024-07" db="EMBL/GenBank/DDBJ databases">
        <authorList>
            <person name="Tripathy S."/>
        </authorList>
    </citation>
    <scope>NUCLEOTIDE SEQUENCE [LARGE SCALE GENOMIC DNA]</scope>
    <source>
        <strain evidence="4 5">VB-61278_2</strain>
    </source>
</reference>
<comment type="caution">
    <text evidence="4">The sequence shown here is derived from an EMBL/GenBank/DDBJ whole genome shotgun (WGS) entry which is preliminary data.</text>
</comment>
<dbReference type="NCBIfam" id="TIGR00180">
    <property type="entry name" value="parB_part"/>
    <property type="match status" value="1"/>
</dbReference>